<accession>A0A0C9TM44</accession>
<evidence type="ECO:0000313" key="3">
    <source>
        <dbReference type="Proteomes" id="UP000053647"/>
    </source>
</evidence>
<evidence type="ECO:0000256" key="1">
    <source>
        <dbReference type="SAM" id="MobiDB-lite"/>
    </source>
</evidence>
<name>A0A0C9TM44_PAXIN</name>
<feature type="compositionally biased region" description="Polar residues" evidence="1">
    <location>
        <begin position="12"/>
        <end position="30"/>
    </location>
</feature>
<feature type="compositionally biased region" description="Basic and acidic residues" evidence="1">
    <location>
        <begin position="100"/>
        <end position="113"/>
    </location>
</feature>
<gene>
    <name evidence="2" type="ORF">PAXINDRAFT_18024</name>
</gene>
<sequence length="140" mass="14855">MVVDETADTIDPNMTSTRPAVPVGTTNGPSNGLDGDGDRKVEVEDEDEKGRRASESATLSLNDDGGDKDVHHVYIVPKPAPPSPDERQPPLSVPLEGEEDNQKSSGHADEAATHLEQPPDESTTQQPGQTPYDQTSNGEG</sequence>
<organism evidence="2 3">
    <name type="scientific">Paxillus involutus ATCC 200175</name>
    <dbReference type="NCBI Taxonomy" id="664439"/>
    <lineage>
        <taxon>Eukaryota</taxon>
        <taxon>Fungi</taxon>
        <taxon>Dikarya</taxon>
        <taxon>Basidiomycota</taxon>
        <taxon>Agaricomycotina</taxon>
        <taxon>Agaricomycetes</taxon>
        <taxon>Agaricomycetidae</taxon>
        <taxon>Boletales</taxon>
        <taxon>Paxilineae</taxon>
        <taxon>Paxillaceae</taxon>
        <taxon>Paxillus</taxon>
    </lineage>
</organism>
<keyword evidence="3" id="KW-1185">Reference proteome</keyword>
<dbReference type="Proteomes" id="UP000053647">
    <property type="component" value="Unassembled WGS sequence"/>
</dbReference>
<protein>
    <submittedName>
        <fullName evidence="2">Uncharacterized protein</fullName>
    </submittedName>
</protein>
<feature type="compositionally biased region" description="Polar residues" evidence="1">
    <location>
        <begin position="120"/>
        <end position="140"/>
    </location>
</feature>
<proteinExistence type="predicted"/>
<reference evidence="3" key="2">
    <citation type="submission" date="2015-01" db="EMBL/GenBank/DDBJ databases">
        <title>Evolutionary Origins and Diversification of the Mycorrhizal Mutualists.</title>
        <authorList>
            <consortium name="DOE Joint Genome Institute"/>
            <consortium name="Mycorrhizal Genomics Consortium"/>
            <person name="Kohler A."/>
            <person name="Kuo A."/>
            <person name="Nagy L.G."/>
            <person name="Floudas D."/>
            <person name="Copeland A."/>
            <person name="Barry K.W."/>
            <person name="Cichocki N."/>
            <person name="Veneault-Fourrey C."/>
            <person name="LaButti K."/>
            <person name="Lindquist E.A."/>
            <person name="Lipzen A."/>
            <person name="Lundell T."/>
            <person name="Morin E."/>
            <person name="Murat C."/>
            <person name="Riley R."/>
            <person name="Ohm R."/>
            <person name="Sun H."/>
            <person name="Tunlid A."/>
            <person name="Henrissat B."/>
            <person name="Grigoriev I.V."/>
            <person name="Hibbett D.S."/>
            <person name="Martin F."/>
        </authorList>
    </citation>
    <scope>NUCLEOTIDE SEQUENCE [LARGE SCALE GENOMIC DNA]</scope>
    <source>
        <strain evidence="3">ATCC 200175</strain>
    </source>
</reference>
<dbReference type="AlphaFoldDB" id="A0A0C9TM44"/>
<dbReference type="HOGENOM" id="CLU_125777_1_0_1"/>
<reference evidence="2 3" key="1">
    <citation type="submission" date="2014-06" db="EMBL/GenBank/DDBJ databases">
        <authorList>
            <consortium name="DOE Joint Genome Institute"/>
            <person name="Kuo A."/>
            <person name="Kohler A."/>
            <person name="Nagy L.G."/>
            <person name="Floudas D."/>
            <person name="Copeland A."/>
            <person name="Barry K.W."/>
            <person name="Cichocki N."/>
            <person name="Veneault-Fourrey C."/>
            <person name="LaButti K."/>
            <person name="Lindquist E.A."/>
            <person name="Lipzen A."/>
            <person name="Lundell T."/>
            <person name="Morin E."/>
            <person name="Murat C."/>
            <person name="Sun H."/>
            <person name="Tunlid A."/>
            <person name="Henrissat B."/>
            <person name="Grigoriev I.V."/>
            <person name="Hibbett D.S."/>
            <person name="Martin F."/>
            <person name="Nordberg H.P."/>
            <person name="Cantor M.N."/>
            <person name="Hua S.X."/>
        </authorList>
    </citation>
    <scope>NUCLEOTIDE SEQUENCE [LARGE SCALE GENOMIC DNA]</scope>
    <source>
        <strain evidence="2 3">ATCC 200175</strain>
    </source>
</reference>
<feature type="compositionally biased region" description="Basic and acidic residues" evidence="1">
    <location>
        <begin position="36"/>
        <end position="54"/>
    </location>
</feature>
<evidence type="ECO:0000313" key="2">
    <source>
        <dbReference type="EMBL" id="KIJ08867.1"/>
    </source>
</evidence>
<feature type="region of interest" description="Disordered" evidence="1">
    <location>
        <begin position="1"/>
        <end position="140"/>
    </location>
</feature>
<dbReference type="EMBL" id="KN819542">
    <property type="protein sequence ID" value="KIJ08867.1"/>
    <property type="molecule type" value="Genomic_DNA"/>
</dbReference>